<sequence length="69" mass="8023">MLDVMLPKAMVRYILEIRTFDACDMHYCSLSEKKVKASQGSIALIGDDFNKRDVEVRRDMIEKMVPQRS</sequence>
<keyword evidence="2" id="KW-1185">Reference proteome</keyword>
<comment type="caution">
    <text evidence="1">The sequence shown here is derived from an EMBL/GenBank/DDBJ whole genome shotgun (WGS) entry which is preliminary data.</text>
</comment>
<name>A0ABR2AHL2_9ROSI</name>
<accession>A0ABR2AHL2</accession>
<evidence type="ECO:0000313" key="1">
    <source>
        <dbReference type="EMBL" id="KAK8492820.1"/>
    </source>
</evidence>
<evidence type="ECO:0000313" key="2">
    <source>
        <dbReference type="Proteomes" id="UP001472677"/>
    </source>
</evidence>
<dbReference type="EMBL" id="JBBPBM010000686">
    <property type="protein sequence ID" value="KAK8492820.1"/>
    <property type="molecule type" value="Genomic_DNA"/>
</dbReference>
<proteinExistence type="predicted"/>
<reference evidence="1 2" key="1">
    <citation type="journal article" date="2024" name="G3 (Bethesda)">
        <title>Genome assembly of Hibiscus sabdariffa L. provides insights into metabolisms of medicinal natural products.</title>
        <authorList>
            <person name="Kim T."/>
        </authorList>
    </citation>
    <scope>NUCLEOTIDE SEQUENCE [LARGE SCALE GENOMIC DNA]</scope>
    <source>
        <strain evidence="1">TK-2024</strain>
        <tissue evidence="1">Old leaves</tissue>
    </source>
</reference>
<gene>
    <name evidence="1" type="ORF">V6N12_032832</name>
</gene>
<organism evidence="1 2">
    <name type="scientific">Hibiscus sabdariffa</name>
    <name type="common">roselle</name>
    <dbReference type="NCBI Taxonomy" id="183260"/>
    <lineage>
        <taxon>Eukaryota</taxon>
        <taxon>Viridiplantae</taxon>
        <taxon>Streptophyta</taxon>
        <taxon>Embryophyta</taxon>
        <taxon>Tracheophyta</taxon>
        <taxon>Spermatophyta</taxon>
        <taxon>Magnoliopsida</taxon>
        <taxon>eudicotyledons</taxon>
        <taxon>Gunneridae</taxon>
        <taxon>Pentapetalae</taxon>
        <taxon>rosids</taxon>
        <taxon>malvids</taxon>
        <taxon>Malvales</taxon>
        <taxon>Malvaceae</taxon>
        <taxon>Malvoideae</taxon>
        <taxon>Hibiscus</taxon>
    </lineage>
</organism>
<protein>
    <submittedName>
        <fullName evidence="1">Uncharacterized protein</fullName>
    </submittedName>
</protein>
<dbReference type="Proteomes" id="UP001472677">
    <property type="component" value="Unassembled WGS sequence"/>
</dbReference>